<dbReference type="EMBL" id="BAABME010007344">
    <property type="protein sequence ID" value="GAA0170668.1"/>
    <property type="molecule type" value="Genomic_DNA"/>
</dbReference>
<dbReference type="Proteomes" id="UP001454036">
    <property type="component" value="Unassembled WGS sequence"/>
</dbReference>
<evidence type="ECO:0000256" key="3">
    <source>
        <dbReference type="ARBA" id="ARBA00022722"/>
    </source>
</evidence>
<dbReference type="Pfam" id="PF17917">
    <property type="entry name" value="RT_RNaseH"/>
    <property type="match status" value="1"/>
</dbReference>
<evidence type="ECO:0000256" key="6">
    <source>
        <dbReference type="ARBA" id="ARBA00022918"/>
    </source>
</evidence>
<keyword evidence="3" id="KW-0540">Nuclease</keyword>
<keyword evidence="2" id="KW-0548">Nucleotidyltransferase</keyword>
<dbReference type="GO" id="GO:0004519">
    <property type="term" value="F:endonuclease activity"/>
    <property type="evidence" value="ECO:0007669"/>
    <property type="project" value="UniProtKB-KW"/>
</dbReference>
<organism evidence="8 9">
    <name type="scientific">Lithospermum erythrorhizon</name>
    <name type="common">Purple gromwell</name>
    <name type="synonym">Lithospermum officinale var. erythrorhizon</name>
    <dbReference type="NCBI Taxonomy" id="34254"/>
    <lineage>
        <taxon>Eukaryota</taxon>
        <taxon>Viridiplantae</taxon>
        <taxon>Streptophyta</taxon>
        <taxon>Embryophyta</taxon>
        <taxon>Tracheophyta</taxon>
        <taxon>Spermatophyta</taxon>
        <taxon>Magnoliopsida</taxon>
        <taxon>eudicotyledons</taxon>
        <taxon>Gunneridae</taxon>
        <taxon>Pentapetalae</taxon>
        <taxon>asterids</taxon>
        <taxon>lamiids</taxon>
        <taxon>Boraginales</taxon>
        <taxon>Boraginaceae</taxon>
        <taxon>Boraginoideae</taxon>
        <taxon>Lithospermeae</taxon>
        <taxon>Lithospermum</taxon>
    </lineage>
</organism>
<evidence type="ECO:0000313" key="9">
    <source>
        <dbReference type="Proteomes" id="UP001454036"/>
    </source>
</evidence>
<dbReference type="GO" id="GO:0003964">
    <property type="term" value="F:RNA-directed DNA polymerase activity"/>
    <property type="evidence" value="ECO:0007669"/>
    <property type="project" value="UniProtKB-KW"/>
</dbReference>
<dbReference type="AlphaFoldDB" id="A0AAV3R5X4"/>
<keyword evidence="1" id="KW-0808">Transferase</keyword>
<proteinExistence type="predicted"/>
<sequence>MKPSSSYKDIQKLTGLISARKLKPYFESHPITVITDQPLKQILTSPALSGRMTTWAVELSEFDITYAPETSIKAQMLADFVIECTTRLPLRIYGPKRS</sequence>
<evidence type="ECO:0000256" key="1">
    <source>
        <dbReference type="ARBA" id="ARBA00022679"/>
    </source>
</evidence>
<dbReference type="InterPro" id="IPR041373">
    <property type="entry name" value="RT_RNaseH"/>
</dbReference>
<feature type="domain" description="Reverse transcriptase RNase H-like" evidence="7">
    <location>
        <begin position="18"/>
        <end position="62"/>
    </location>
</feature>
<evidence type="ECO:0000313" key="8">
    <source>
        <dbReference type="EMBL" id="GAA0170668.1"/>
    </source>
</evidence>
<keyword evidence="4" id="KW-0255">Endonuclease</keyword>
<keyword evidence="5" id="KW-0378">Hydrolase</keyword>
<dbReference type="PANTHER" id="PTHR48475">
    <property type="entry name" value="RIBONUCLEASE H"/>
    <property type="match status" value="1"/>
</dbReference>
<evidence type="ECO:0000256" key="4">
    <source>
        <dbReference type="ARBA" id="ARBA00022759"/>
    </source>
</evidence>
<evidence type="ECO:0000256" key="2">
    <source>
        <dbReference type="ARBA" id="ARBA00022695"/>
    </source>
</evidence>
<keyword evidence="9" id="KW-1185">Reference proteome</keyword>
<dbReference type="PANTHER" id="PTHR48475:SF2">
    <property type="entry name" value="RIBONUCLEASE H"/>
    <property type="match status" value="1"/>
</dbReference>
<keyword evidence="6" id="KW-0695">RNA-directed DNA polymerase</keyword>
<gene>
    <name evidence="8" type="ORF">LIER_24883</name>
</gene>
<evidence type="ECO:0000259" key="7">
    <source>
        <dbReference type="Pfam" id="PF17917"/>
    </source>
</evidence>
<reference evidence="8 9" key="1">
    <citation type="submission" date="2024-01" db="EMBL/GenBank/DDBJ databases">
        <title>The complete chloroplast genome sequence of Lithospermum erythrorhizon: insights into the phylogenetic relationship among Boraginaceae species and the maternal lineages of purple gromwells.</title>
        <authorList>
            <person name="Okada T."/>
            <person name="Watanabe K."/>
        </authorList>
    </citation>
    <scope>NUCLEOTIDE SEQUENCE [LARGE SCALE GENOMIC DNA]</scope>
</reference>
<evidence type="ECO:0000256" key="5">
    <source>
        <dbReference type="ARBA" id="ARBA00022801"/>
    </source>
</evidence>
<accession>A0AAV3R5X4</accession>
<protein>
    <recommendedName>
        <fullName evidence="7">Reverse transcriptase RNase H-like domain-containing protein</fullName>
    </recommendedName>
</protein>
<dbReference type="GO" id="GO:0016787">
    <property type="term" value="F:hydrolase activity"/>
    <property type="evidence" value="ECO:0007669"/>
    <property type="project" value="UniProtKB-KW"/>
</dbReference>
<comment type="caution">
    <text evidence="8">The sequence shown here is derived from an EMBL/GenBank/DDBJ whole genome shotgun (WGS) entry which is preliminary data.</text>
</comment>
<name>A0AAV3R5X4_LITER</name>